<evidence type="ECO:0000313" key="14">
    <source>
        <dbReference type="EMBL" id="RPA79736.1"/>
    </source>
</evidence>
<evidence type="ECO:0000256" key="12">
    <source>
        <dbReference type="ARBA" id="ARBA00034864"/>
    </source>
</evidence>
<dbReference type="InterPro" id="IPR008603">
    <property type="entry name" value="DCTN4"/>
</dbReference>
<comment type="subunit">
    <text evidence="13">Subunit of dynactin, a multiprotein complex part of a tripartite complex with dynein and a adapter, such as BICDL1, BICD2 or HOOK3. The dynactin complex is built around ACTR1A/ACTB filament and consists of an actin-related filament composed of a shoulder domain, a pointed end and a barbed end. Its length is defined by its flexible shoulder domain. The soulder is composed of 2 DCTN1 subunits, 4 DCTN2 and 2 DCTN3. The 4 DCNT2 (via N-terminus) bind the ACTR1A filament and act as molecular rulers to determine the length. The pointed end is important for binding dynein-dynactin cargo adapters. Consists of 4 subunits: ACTR10, DCNT4, DCTN5 and DCTN6. The barbed end is composed of a CAPZA1:CAPZB heterodimers, which binds ACTR1A/ACTB filament and dynactin and stabilizes dynactin. Interacts with ATP7B, but not ATP7A, in a copper-dependent manner. Interacts with ANK2; this interaction is required for localization at costameres. Interacts with N4BP2L1.</text>
</comment>
<gene>
    <name evidence="14" type="ORF">BJ508DRAFT_370144</name>
</gene>
<evidence type="ECO:0000313" key="15">
    <source>
        <dbReference type="Proteomes" id="UP000275078"/>
    </source>
</evidence>
<keyword evidence="10" id="KW-0206">Cytoskeleton</keyword>
<keyword evidence="4" id="KW-0963">Cytoplasm</keyword>
<comment type="similarity">
    <text evidence="11">Belongs to the dynactin subunit 4 family.</text>
</comment>
<dbReference type="PANTHER" id="PTHR13034">
    <property type="entry name" value="DYNACTIN P62 SUBUNIT"/>
    <property type="match status" value="1"/>
</dbReference>
<evidence type="ECO:0000256" key="2">
    <source>
        <dbReference type="ARBA" id="ARBA00004529"/>
    </source>
</evidence>
<dbReference type="OrthoDB" id="283815at2759"/>
<dbReference type="PANTHER" id="PTHR13034:SF2">
    <property type="entry name" value="DYNACTIN SUBUNIT 4"/>
    <property type="match status" value="1"/>
</dbReference>
<accession>A0A3N4I2W5</accession>
<evidence type="ECO:0000256" key="5">
    <source>
        <dbReference type="ARBA" id="ARBA00022499"/>
    </source>
</evidence>
<comment type="subcellular location">
    <subcellularLocation>
        <location evidence="1">Cytoplasm</location>
        <location evidence="1">Cytoskeleton</location>
        <location evidence="1">Microtubule organizing center</location>
        <location evidence="1">Centrosome</location>
    </subcellularLocation>
    <subcellularLocation>
        <location evidence="2">Cytoplasm</location>
        <location evidence="2">Cytoskeleton</location>
        <location evidence="2">Stress fiber</location>
    </subcellularLocation>
    <subcellularLocation>
        <location evidence="3">Cytoplasm</location>
        <location evidence="3">Myofibril</location>
    </subcellularLocation>
</comment>
<evidence type="ECO:0000256" key="8">
    <source>
        <dbReference type="ARBA" id="ARBA00022990"/>
    </source>
</evidence>
<evidence type="ECO:0000256" key="6">
    <source>
        <dbReference type="ARBA" id="ARBA00022553"/>
    </source>
</evidence>
<evidence type="ECO:0000256" key="9">
    <source>
        <dbReference type="ARBA" id="ARBA00023054"/>
    </source>
</evidence>
<reference evidence="14 15" key="1">
    <citation type="journal article" date="2018" name="Nat. Ecol. Evol.">
        <title>Pezizomycetes genomes reveal the molecular basis of ectomycorrhizal truffle lifestyle.</title>
        <authorList>
            <person name="Murat C."/>
            <person name="Payen T."/>
            <person name="Noel B."/>
            <person name="Kuo A."/>
            <person name="Morin E."/>
            <person name="Chen J."/>
            <person name="Kohler A."/>
            <person name="Krizsan K."/>
            <person name="Balestrini R."/>
            <person name="Da Silva C."/>
            <person name="Montanini B."/>
            <person name="Hainaut M."/>
            <person name="Levati E."/>
            <person name="Barry K.W."/>
            <person name="Belfiori B."/>
            <person name="Cichocki N."/>
            <person name="Clum A."/>
            <person name="Dockter R.B."/>
            <person name="Fauchery L."/>
            <person name="Guy J."/>
            <person name="Iotti M."/>
            <person name="Le Tacon F."/>
            <person name="Lindquist E.A."/>
            <person name="Lipzen A."/>
            <person name="Malagnac F."/>
            <person name="Mello A."/>
            <person name="Molinier V."/>
            <person name="Miyauchi S."/>
            <person name="Poulain J."/>
            <person name="Riccioni C."/>
            <person name="Rubini A."/>
            <person name="Sitrit Y."/>
            <person name="Splivallo R."/>
            <person name="Traeger S."/>
            <person name="Wang M."/>
            <person name="Zifcakova L."/>
            <person name="Wipf D."/>
            <person name="Zambonelli A."/>
            <person name="Paolocci F."/>
            <person name="Nowrousian M."/>
            <person name="Ottonello S."/>
            <person name="Baldrian P."/>
            <person name="Spatafora J.W."/>
            <person name="Henrissat B."/>
            <person name="Nagy L.G."/>
            <person name="Aury J.M."/>
            <person name="Wincker P."/>
            <person name="Grigoriev I.V."/>
            <person name="Bonfante P."/>
            <person name="Martin F.M."/>
        </authorList>
    </citation>
    <scope>NUCLEOTIDE SEQUENCE [LARGE SCALE GENOMIC DNA]</scope>
    <source>
        <strain evidence="14 15">RN42</strain>
    </source>
</reference>
<dbReference type="AlphaFoldDB" id="A0A3N4I2W5"/>
<dbReference type="GO" id="GO:0005869">
    <property type="term" value="C:dynactin complex"/>
    <property type="evidence" value="ECO:0007669"/>
    <property type="project" value="InterPro"/>
</dbReference>
<keyword evidence="6" id="KW-0597">Phosphoprotein</keyword>
<dbReference type="Pfam" id="PF05502">
    <property type="entry name" value="Dynactin_p62"/>
    <property type="match status" value="1"/>
</dbReference>
<evidence type="ECO:0000256" key="1">
    <source>
        <dbReference type="ARBA" id="ARBA00004300"/>
    </source>
</evidence>
<dbReference type="EMBL" id="ML119695">
    <property type="protein sequence ID" value="RPA79736.1"/>
    <property type="molecule type" value="Genomic_DNA"/>
</dbReference>
<keyword evidence="9" id="KW-0175">Coiled coil</keyword>
<protein>
    <recommendedName>
        <fullName evidence="12">Dynactin subunit 4</fullName>
    </recommendedName>
</protein>
<dbReference type="STRING" id="1160509.A0A3N4I2W5"/>
<dbReference type="Proteomes" id="UP000275078">
    <property type="component" value="Unassembled WGS sequence"/>
</dbReference>
<evidence type="ECO:0000256" key="13">
    <source>
        <dbReference type="ARBA" id="ARBA00093507"/>
    </source>
</evidence>
<evidence type="ECO:0000256" key="7">
    <source>
        <dbReference type="ARBA" id="ARBA00022843"/>
    </source>
</evidence>
<keyword evidence="5" id="KW-1017">Isopeptide bond</keyword>
<evidence type="ECO:0000256" key="3">
    <source>
        <dbReference type="ARBA" id="ARBA00004657"/>
    </source>
</evidence>
<evidence type="ECO:0000256" key="10">
    <source>
        <dbReference type="ARBA" id="ARBA00023212"/>
    </source>
</evidence>
<organism evidence="14 15">
    <name type="scientific">Ascobolus immersus RN42</name>
    <dbReference type="NCBI Taxonomy" id="1160509"/>
    <lineage>
        <taxon>Eukaryota</taxon>
        <taxon>Fungi</taxon>
        <taxon>Dikarya</taxon>
        <taxon>Ascomycota</taxon>
        <taxon>Pezizomycotina</taxon>
        <taxon>Pezizomycetes</taxon>
        <taxon>Pezizales</taxon>
        <taxon>Ascobolaceae</taxon>
        <taxon>Ascobolus</taxon>
    </lineage>
</organism>
<keyword evidence="8" id="KW-0007">Acetylation</keyword>
<keyword evidence="15" id="KW-1185">Reference proteome</keyword>
<sequence length="514" mass="57315">MPLSPFPRIFISCPCVEARDTEEEEGKTFNPRSERATFSLFPLDHLLYCDDCGQVRCPRCVNEEIVCYFCPSCLFEVPTATVKTEGNRCNRNCFQCPECFATLSVTAVDPFPKTDEKTGLPMGPFTLLCNYCQWSSAKHGIEFEKPTSISTQLHKMKTANSDLSSQFAKARTFYTQKGKQQDELSNAPSNLSRMMAMYSTLGSLGGSKSKGSFGKSKTEENDEANGVIEVNEADELEVINRMRNANFEDTATLEQRYEQPHKPRFKDDLLPIAALLRTKRSKRCRACRHILVKPDAKVSSIRFRIKLAAINYIPQLNLSRLTPTFEYLNLQPLQNHQYLLTVTNPLFDPISVTLATPNKTPGKYGSNVTILCPQFDVGANTDVWDEALQDAASAPGAKSAAVKKGKDGTGTAGSIWDSGRNWTAVVVEVVPPSLDKEYWSRHEALGYQEGEEEEGDDDAVVQIPVFVRVVYETELVREDGAVAGDKKEKNEHAYWYVLSVGRIGKTKTHPTVAP</sequence>
<evidence type="ECO:0000256" key="11">
    <source>
        <dbReference type="ARBA" id="ARBA00034776"/>
    </source>
</evidence>
<proteinExistence type="inferred from homology"/>
<evidence type="ECO:0000256" key="4">
    <source>
        <dbReference type="ARBA" id="ARBA00022490"/>
    </source>
</evidence>
<keyword evidence="7" id="KW-0832">Ubl conjugation</keyword>
<dbReference type="GO" id="GO:0001725">
    <property type="term" value="C:stress fiber"/>
    <property type="evidence" value="ECO:0007669"/>
    <property type="project" value="UniProtKB-SubCell"/>
</dbReference>
<name>A0A3N4I2W5_ASCIM</name>